<dbReference type="GO" id="GO:0071555">
    <property type="term" value="P:cell wall organization"/>
    <property type="evidence" value="ECO:0007669"/>
    <property type="project" value="UniProtKB-UniRule"/>
</dbReference>
<evidence type="ECO:0000259" key="8">
    <source>
        <dbReference type="PROSITE" id="PS52029"/>
    </source>
</evidence>
<evidence type="ECO:0000256" key="5">
    <source>
        <dbReference type="ARBA" id="ARBA00022984"/>
    </source>
</evidence>
<dbReference type="Pfam" id="PF03734">
    <property type="entry name" value="YkuD"/>
    <property type="match status" value="1"/>
</dbReference>
<dbReference type="KEGG" id="aay:WYH_01066"/>
<dbReference type="InterPro" id="IPR052905">
    <property type="entry name" value="LD-transpeptidase_YkuD-like"/>
</dbReference>
<dbReference type="EMBL" id="CP011452">
    <property type="protein sequence ID" value="AKH42113.1"/>
    <property type="molecule type" value="Genomic_DNA"/>
</dbReference>
<evidence type="ECO:0000256" key="2">
    <source>
        <dbReference type="ARBA" id="ARBA00005992"/>
    </source>
</evidence>
<protein>
    <submittedName>
        <fullName evidence="9">Murein L,D-transpeptidase</fullName>
    </submittedName>
</protein>
<keyword evidence="6 7" id="KW-0961">Cell wall biogenesis/degradation</keyword>
<accession>A0A0F7KNM3</accession>
<dbReference type="GO" id="GO:0016740">
    <property type="term" value="F:transferase activity"/>
    <property type="evidence" value="ECO:0007669"/>
    <property type="project" value="UniProtKB-KW"/>
</dbReference>
<feature type="domain" description="L,D-TPase catalytic" evidence="8">
    <location>
        <begin position="169"/>
        <end position="324"/>
    </location>
</feature>
<evidence type="ECO:0000256" key="6">
    <source>
        <dbReference type="ARBA" id="ARBA00023316"/>
    </source>
</evidence>
<dbReference type="UniPathway" id="UPA00219"/>
<dbReference type="PANTHER" id="PTHR41533">
    <property type="entry name" value="L,D-TRANSPEPTIDASE HI_1667-RELATED"/>
    <property type="match status" value="1"/>
</dbReference>
<comment type="pathway">
    <text evidence="1 7">Cell wall biogenesis; peptidoglycan biosynthesis.</text>
</comment>
<evidence type="ECO:0000256" key="7">
    <source>
        <dbReference type="PROSITE-ProRule" id="PRU01373"/>
    </source>
</evidence>
<feature type="active site" description="Proton donor/acceptor" evidence="7">
    <location>
        <position position="279"/>
    </location>
</feature>
<evidence type="ECO:0000313" key="9">
    <source>
        <dbReference type="EMBL" id="AKH42113.1"/>
    </source>
</evidence>
<sequence length="381" mass="41752">MKKSILMTVAMTLALLAAPLQASAPAWGHGEIATLKRWISAAPLDALPVLPTDRLDAATTAGDADAMETQATSLALRLARMHLLGSASVAERSGWNINDTDKEMDLEPLLAAAVENGTLDAFFATLRPRHQEYSALKSAYAKEPDEAKRTTIGRNMERWRWLPRSLGGNYVMVNLPKFEAYLWRDGMKAGAWPVIVGKTSTPSVVFDTTITGVTLNPWWEIPASIVRESIGSLVRRNPALARSRGYVWNDGRYRQKPGPNNALGQMKLVMPNPYSIYMHDTPNKNLFAEDVRAFSHGCIRTGDAIGYAATLLQGVKSREEVDAIVESGVTTTLDLARPLPIYVVYFTAVADGQGGVETLRDLYNRDRRISVPPPVTGCGQE</sequence>
<dbReference type="PANTHER" id="PTHR41533:SF2">
    <property type="entry name" value="BLR7131 PROTEIN"/>
    <property type="match status" value="1"/>
</dbReference>
<dbReference type="GO" id="GO:0004180">
    <property type="term" value="F:carboxypeptidase activity"/>
    <property type="evidence" value="ECO:0007669"/>
    <property type="project" value="UniProtKB-ARBA"/>
</dbReference>
<dbReference type="STRING" id="1267766.WYH_01066"/>
<dbReference type="InterPro" id="IPR045380">
    <property type="entry name" value="LD_TPept_scaffold_dom"/>
</dbReference>
<keyword evidence="4 7" id="KW-0133">Cell shape</keyword>
<evidence type="ECO:0000256" key="3">
    <source>
        <dbReference type="ARBA" id="ARBA00022679"/>
    </source>
</evidence>
<keyword evidence="5 7" id="KW-0573">Peptidoglycan synthesis</keyword>
<evidence type="ECO:0000313" key="10">
    <source>
        <dbReference type="Proteomes" id="UP000034392"/>
    </source>
</evidence>
<keyword evidence="10" id="KW-1185">Reference proteome</keyword>
<evidence type="ECO:0000256" key="4">
    <source>
        <dbReference type="ARBA" id="ARBA00022960"/>
    </source>
</evidence>
<dbReference type="InterPro" id="IPR005490">
    <property type="entry name" value="LD_TPept_cat_dom"/>
</dbReference>
<dbReference type="SUPFAM" id="SSF141523">
    <property type="entry name" value="L,D-transpeptidase catalytic domain-like"/>
    <property type="match status" value="1"/>
</dbReference>
<dbReference type="AlphaFoldDB" id="A0A0F7KNM3"/>
<dbReference type="Proteomes" id="UP000034392">
    <property type="component" value="Chromosome"/>
</dbReference>
<feature type="active site" description="Nucleophile" evidence="7">
    <location>
        <position position="298"/>
    </location>
</feature>
<dbReference type="PROSITE" id="PS52029">
    <property type="entry name" value="LD_TPASE"/>
    <property type="match status" value="1"/>
</dbReference>
<comment type="similarity">
    <text evidence="2">Belongs to the YkuD family.</text>
</comment>
<evidence type="ECO:0000256" key="1">
    <source>
        <dbReference type="ARBA" id="ARBA00004752"/>
    </source>
</evidence>
<proteinExistence type="inferred from homology"/>
<dbReference type="PATRIC" id="fig|1267766.3.peg.1071"/>
<name>A0A0F7KNM3_9SPHN</name>
<keyword evidence="3" id="KW-0808">Transferase</keyword>
<dbReference type="InterPro" id="IPR038063">
    <property type="entry name" value="Transpep_catalytic_dom"/>
</dbReference>
<gene>
    <name evidence="9" type="ORF">WYH_01066</name>
</gene>
<reference evidence="9" key="1">
    <citation type="submission" date="2015-05" db="EMBL/GenBank/DDBJ databases">
        <title>The complete genome of Altererythrobacter atlanticus strain 26DY36.</title>
        <authorList>
            <person name="Wu Y.-H."/>
            <person name="Cheng H."/>
            <person name="Wu X.-W."/>
        </authorList>
    </citation>
    <scope>NUCLEOTIDE SEQUENCE [LARGE SCALE GENOMIC DNA]</scope>
    <source>
        <strain evidence="9">26DY36</strain>
    </source>
</reference>
<dbReference type="Pfam" id="PF20142">
    <property type="entry name" value="Scaffold"/>
    <property type="match status" value="1"/>
</dbReference>
<dbReference type="Gene3D" id="2.40.440.10">
    <property type="entry name" value="L,D-transpeptidase catalytic domain-like"/>
    <property type="match status" value="1"/>
</dbReference>
<dbReference type="GO" id="GO:0009252">
    <property type="term" value="P:peptidoglycan biosynthetic process"/>
    <property type="evidence" value="ECO:0007669"/>
    <property type="project" value="UniProtKB-UniPathway"/>
</dbReference>
<dbReference type="CDD" id="cd16913">
    <property type="entry name" value="YkuD_like"/>
    <property type="match status" value="1"/>
</dbReference>
<organism evidence="9 10">
    <name type="scientific">Croceibacterium atlanticum</name>
    <dbReference type="NCBI Taxonomy" id="1267766"/>
    <lineage>
        <taxon>Bacteria</taxon>
        <taxon>Pseudomonadati</taxon>
        <taxon>Pseudomonadota</taxon>
        <taxon>Alphaproteobacteria</taxon>
        <taxon>Sphingomonadales</taxon>
        <taxon>Erythrobacteraceae</taxon>
        <taxon>Croceibacterium</taxon>
    </lineage>
</organism>
<dbReference type="GO" id="GO:0008360">
    <property type="term" value="P:regulation of cell shape"/>
    <property type="evidence" value="ECO:0007669"/>
    <property type="project" value="UniProtKB-UniRule"/>
</dbReference>